<evidence type="ECO:0000313" key="2">
    <source>
        <dbReference type="EMBL" id="QXJ20731.1"/>
    </source>
</evidence>
<name>A0ABX8QPW7_9ACTN</name>
<protein>
    <submittedName>
        <fullName evidence="2">Uncharacterized protein</fullName>
    </submittedName>
</protein>
<evidence type="ECO:0000313" key="3">
    <source>
        <dbReference type="Proteomes" id="UP001049518"/>
    </source>
</evidence>
<dbReference type="RefSeq" id="WP_231333832.1">
    <property type="nucleotide sequence ID" value="NZ_CP059572.1"/>
</dbReference>
<feature type="region of interest" description="Disordered" evidence="1">
    <location>
        <begin position="195"/>
        <end position="214"/>
    </location>
</feature>
<dbReference type="Proteomes" id="UP001049518">
    <property type="component" value="Chromosome"/>
</dbReference>
<keyword evidence="3" id="KW-1185">Reference proteome</keyword>
<accession>A0ABX8QPW7</accession>
<organism evidence="2 3">
    <name type="scientific">Actinomadura graeca</name>
    <dbReference type="NCBI Taxonomy" id="2750812"/>
    <lineage>
        <taxon>Bacteria</taxon>
        <taxon>Bacillati</taxon>
        <taxon>Actinomycetota</taxon>
        <taxon>Actinomycetes</taxon>
        <taxon>Streptosporangiales</taxon>
        <taxon>Thermomonosporaceae</taxon>
        <taxon>Actinomadura</taxon>
    </lineage>
</organism>
<sequence length="398" mass="44282">MGDDDSLVERFVLGVDIEKYSKRTTRHQKIMQERLRAILDLAAREGGIDRAEWDVKGEGDGGLAALPPGADLARFIGSFVRGLDDRLRLHNEDHSPALRIRLRLAMHCDVLTPSAFGTAGPAFIEVARLLSAEPLREALLRDDQARLVLLVSPEVFRKVVGSDLASLRESDFTEVRVSHSEKDYEKTAHLHVPGRHPAPVPHTQKAAPTPPASGTTWQMGDGNKNFGVNNQIGGDFHLSVQEAPRADPLATGLTAFHDHDYAMASANLRHAATQAAELREEADIRFRLATAYLHGHRPRLHRRSNIQRIERELEKVLAIDPHHTGALLLWAITKQDYYQQNGFDYTGPPPDQMAAPVLRTPLTRRGYELAAEIVEHVPAPDNPIWSWIRAQVPPEETG</sequence>
<proteinExistence type="predicted"/>
<dbReference type="EMBL" id="CP059572">
    <property type="protein sequence ID" value="QXJ20731.1"/>
    <property type="molecule type" value="Genomic_DNA"/>
</dbReference>
<reference evidence="2" key="1">
    <citation type="submission" date="2020-07" db="EMBL/GenBank/DDBJ databases">
        <authorList>
            <person name="Tarantini F.S."/>
            <person name="Hong K.W."/>
            <person name="Chan K.G."/>
        </authorList>
    </citation>
    <scope>NUCLEOTIDE SEQUENCE</scope>
    <source>
        <strain evidence="2">32-07</strain>
    </source>
</reference>
<gene>
    <name evidence="2" type="ORF">AGRA3207_001496</name>
</gene>
<evidence type="ECO:0000256" key="1">
    <source>
        <dbReference type="SAM" id="MobiDB-lite"/>
    </source>
</evidence>